<evidence type="ECO:0000256" key="3">
    <source>
        <dbReference type="ARBA" id="ARBA00022532"/>
    </source>
</evidence>
<keyword evidence="4" id="KW-0285">Flavoprotein</keyword>
<gene>
    <name evidence="7" type="ORF">CCMP2556_LOCUS41080</name>
</gene>
<keyword evidence="5" id="KW-0274">FAD</keyword>
<evidence type="ECO:0008006" key="9">
    <source>
        <dbReference type="Google" id="ProtNLM"/>
    </source>
</evidence>
<name>A0ABP0QBR7_9DINO</name>
<protein>
    <recommendedName>
        <fullName evidence="9">Malate dehydrogenase (quinone)</fullName>
    </recommendedName>
</protein>
<comment type="pathway">
    <text evidence="2">Carbohydrate metabolism; tricarboxylic acid cycle.</text>
</comment>
<dbReference type="Pfam" id="PF06039">
    <property type="entry name" value="Mqo"/>
    <property type="match status" value="1"/>
</dbReference>
<evidence type="ECO:0000313" key="8">
    <source>
        <dbReference type="Proteomes" id="UP001642484"/>
    </source>
</evidence>
<evidence type="ECO:0000256" key="2">
    <source>
        <dbReference type="ARBA" id="ARBA00005163"/>
    </source>
</evidence>
<evidence type="ECO:0000313" key="7">
    <source>
        <dbReference type="EMBL" id="CAK9084457.1"/>
    </source>
</evidence>
<evidence type="ECO:0000256" key="4">
    <source>
        <dbReference type="ARBA" id="ARBA00022630"/>
    </source>
</evidence>
<keyword evidence="6" id="KW-0560">Oxidoreductase</keyword>
<dbReference type="InterPro" id="IPR006231">
    <property type="entry name" value="MQO"/>
</dbReference>
<keyword evidence="8" id="KW-1185">Reference proteome</keyword>
<proteinExistence type="predicted"/>
<comment type="caution">
    <text evidence="7">The sequence shown here is derived from an EMBL/GenBank/DDBJ whole genome shotgun (WGS) entry which is preliminary data.</text>
</comment>
<dbReference type="EMBL" id="CAXAMN010024193">
    <property type="protein sequence ID" value="CAK9084457.1"/>
    <property type="molecule type" value="Genomic_DNA"/>
</dbReference>
<dbReference type="Proteomes" id="UP001642484">
    <property type="component" value="Unassembled WGS sequence"/>
</dbReference>
<comment type="cofactor">
    <cofactor evidence="1">
        <name>FAD</name>
        <dbReference type="ChEBI" id="CHEBI:57692"/>
    </cofactor>
</comment>
<accession>A0ABP0QBR7</accession>
<reference evidence="7 8" key="1">
    <citation type="submission" date="2024-02" db="EMBL/GenBank/DDBJ databases">
        <authorList>
            <person name="Chen Y."/>
            <person name="Shah S."/>
            <person name="Dougan E. K."/>
            <person name="Thang M."/>
            <person name="Chan C."/>
        </authorList>
    </citation>
    <scope>NUCLEOTIDE SEQUENCE [LARGE SCALE GENOMIC DNA]</scope>
</reference>
<evidence type="ECO:0000256" key="6">
    <source>
        <dbReference type="ARBA" id="ARBA00023002"/>
    </source>
</evidence>
<organism evidence="7 8">
    <name type="scientific">Durusdinium trenchii</name>
    <dbReference type="NCBI Taxonomy" id="1381693"/>
    <lineage>
        <taxon>Eukaryota</taxon>
        <taxon>Sar</taxon>
        <taxon>Alveolata</taxon>
        <taxon>Dinophyceae</taxon>
        <taxon>Suessiales</taxon>
        <taxon>Symbiodiniaceae</taxon>
        <taxon>Durusdinium</taxon>
    </lineage>
</organism>
<evidence type="ECO:0000256" key="1">
    <source>
        <dbReference type="ARBA" id="ARBA00001974"/>
    </source>
</evidence>
<sequence>MSVPHLDARVIGGKPMLLFGPFAGFSPRFLKTGSLMDLFRALKLHNVVPAAAAGLRNLDLTRYLLGQLLSTKSQKLQELRSFLPEAEAEDWSLVTAGQRVQIMKRDPKKIGVLQFGTEVISSEGIAGLLGASPGASTAVQVALDVLGHCFPEDMERWSALLGTMIPSFGQRLSEAPALAETLHRRTQQQLFEKR</sequence>
<keyword evidence="3" id="KW-0816">Tricarboxylic acid cycle</keyword>
<evidence type="ECO:0000256" key="5">
    <source>
        <dbReference type="ARBA" id="ARBA00022827"/>
    </source>
</evidence>